<feature type="coiled-coil region" evidence="1">
    <location>
        <begin position="110"/>
        <end position="200"/>
    </location>
</feature>
<accession>A0AA35RNG3</accession>
<dbReference type="InterPro" id="IPR025511">
    <property type="entry name" value="DUF4398"/>
</dbReference>
<dbReference type="Proteomes" id="UP001174909">
    <property type="component" value="Unassembled WGS sequence"/>
</dbReference>
<keyword evidence="1" id="KW-0175">Coiled coil</keyword>
<gene>
    <name evidence="3" type="ORF">GBAR_LOCUS9218</name>
</gene>
<reference evidence="3" key="1">
    <citation type="submission" date="2023-03" db="EMBL/GenBank/DDBJ databases">
        <authorList>
            <person name="Steffen K."/>
            <person name="Cardenas P."/>
        </authorList>
    </citation>
    <scope>NUCLEOTIDE SEQUENCE</scope>
</reference>
<dbReference type="Gene3D" id="1.20.1270.390">
    <property type="match status" value="1"/>
</dbReference>
<name>A0AA35RNG3_GEOBA</name>
<keyword evidence="4" id="KW-1185">Reference proteome</keyword>
<evidence type="ECO:0000256" key="1">
    <source>
        <dbReference type="SAM" id="Coils"/>
    </source>
</evidence>
<dbReference type="SUPFAM" id="SSF90257">
    <property type="entry name" value="Myosin rod fragments"/>
    <property type="match status" value="1"/>
</dbReference>
<dbReference type="Gene3D" id="3.10.450.50">
    <property type="match status" value="1"/>
</dbReference>
<comment type="caution">
    <text evidence="3">The sequence shown here is derived from an EMBL/GenBank/DDBJ whole genome shotgun (WGS) entry which is preliminary data.</text>
</comment>
<dbReference type="Pfam" id="PF14346">
    <property type="entry name" value="DUF4398"/>
    <property type="match status" value="1"/>
</dbReference>
<sequence length="420" mass="46994">MLLVSFGFVGCGGKLGKIETSAVDMAIADAEAALAAAVDVDAPTLASDLFETAKADLESAKTALDEKKGNDALRLAYQAIANATLARTNSINITKNSELNASILQKGAEAESLRETVNSKKEELTGLQSEIQNIQSEGQQLKQTVRDLQKENRELGDTRAAYGEQVAQLSETLAEIQGRTRRAETEIRNYGREVAALRRKLEVADIMVKEEGYQKRTVIAEIDSLKRQLREQGQIYTEKLAEANQQNAGTKHAEYLKQKAQEARAYVDSQSPLHPAKTGRITLSTEQIATGKAALSNWEHAWHAKNLNGHLAYYEPNIITDKVVIRESKEHRSKIDLQQLEANLHQMGTYAWNKAKTNIEVEGESVIGIHRLTRLAMPAADENATELYNIWIREVWMHQVGNNWRIHHEIWQIYENVPNF</sequence>
<organism evidence="3 4">
    <name type="scientific">Geodia barretti</name>
    <name type="common">Barrett's horny sponge</name>
    <dbReference type="NCBI Taxonomy" id="519541"/>
    <lineage>
        <taxon>Eukaryota</taxon>
        <taxon>Metazoa</taxon>
        <taxon>Porifera</taxon>
        <taxon>Demospongiae</taxon>
        <taxon>Heteroscleromorpha</taxon>
        <taxon>Tetractinellida</taxon>
        <taxon>Astrophorina</taxon>
        <taxon>Geodiidae</taxon>
        <taxon>Geodia</taxon>
    </lineage>
</organism>
<feature type="domain" description="DUF4398" evidence="2">
    <location>
        <begin position="26"/>
        <end position="90"/>
    </location>
</feature>
<dbReference type="EMBL" id="CASHTH010001392">
    <property type="protein sequence ID" value="CAI8014790.1"/>
    <property type="molecule type" value="Genomic_DNA"/>
</dbReference>
<protein>
    <recommendedName>
        <fullName evidence="2">DUF4398 domain-containing protein</fullName>
    </recommendedName>
</protein>
<evidence type="ECO:0000313" key="3">
    <source>
        <dbReference type="EMBL" id="CAI8014790.1"/>
    </source>
</evidence>
<dbReference type="AlphaFoldDB" id="A0AA35RNG3"/>
<evidence type="ECO:0000313" key="4">
    <source>
        <dbReference type="Proteomes" id="UP001174909"/>
    </source>
</evidence>
<evidence type="ECO:0000259" key="2">
    <source>
        <dbReference type="Pfam" id="PF14346"/>
    </source>
</evidence>
<proteinExistence type="predicted"/>